<gene>
    <name evidence="1" type="ORF">GCM10023331_37060</name>
</gene>
<accession>A0ABP9DJF8</accession>
<dbReference type="Proteomes" id="UP001500298">
    <property type="component" value="Unassembled WGS sequence"/>
</dbReference>
<organism evidence="1 2">
    <name type="scientific">Algivirga pacifica</name>
    <dbReference type="NCBI Taxonomy" id="1162670"/>
    <lineage>
        <taxon>Bacteria</taxon>
        <taxon>Pseudomonadati</taxon>
        <taxon>Bacteroidota</taxon>
        <taxon>Cytophagia</taxon>
        <taxon>Cytophagales</taxon>
        <taxon>Flammeovirgaceae</taxon>
        <taxon>Algivirga</taxon>
    </lineage>
</organism>
<proteinExistence type="predicted"/>
<comment type="caution">
    <text evidence="1">The sequence shown here is derived from an EMBL/GenBank/DDBJ whole genome shotgun (WGS) entry which is preliminary data.</text>
</comment>
<evidence type="ECO:0000313" key="2">
    <source>
        <dbReference type="Proteomes" id="UP001500298"/>
    </source>
</evidence>
<dbReference type="EMBL" id="BAABJX010000059">
    <property type="protein sequence ID" value="GAA4848883.1"/>
    <property type="molecule type" value="Genomic_DNA"/>
</dbReference>
<protein>
    <submittedName>
        <fullName evidence="1">Uncharacterized protein</fullName>
    </submittedName>
</protein>
<name>A0ABP9DJF8_9BACT</name>
<evidence type="ECO:0000313" key="1">
    <source>
        <dbReference type="EMBL" id="GAA4848883.1"/>
    </source>
</evidence>
<keyword evidence="2" id="KW-1185">Reference proteome</keyword>
<sequence>MPRSLELVWNTDLDKKIDLKDLRNRARFSIERYRNLKRDPKASVTEFVTLTIFNY</sequence>
<reference evidence="2" key="1">
    <citation type="journal article" date="2019" name="Int. J. Syst. Evol. Microbiol.">
        <title>The Global Catalogue of Microorganisms (GCM) 10K type strain sequencing project: providing services to taxonomists for standard genome sequencing and annotation.</title>
        <authorList>
            <consortium name="The Broad Institute Genomics Platform"/>
            <consortium name="The Broad Institute Genome Sequencing Center for Infectious Disease"/>
            <person name="Wu L."/>
            <person name="Ma J."/>
        </authorList>
    </citation>
    <scope>NUCLEOTIDE SEQUENCE [LARGE SCALE GENOMIC DNA]</scope>
    <source>
        <strain evidence="2">JCM 18326</strain>
    </source>
</reference>